<dbReference type="EMBL" id="KL596943">
    <property type="protein sequence ID" value="KER21767.1"/>
    <property type="molecule type" value="Genomic_DNA"/>
</dbReference>
<feature type="non-terminal residue" evidence="1">
    <location>
        <position position="84"/>
    </location>
</feature>
<dbReference type="GeneID" id="20324172"/>
<gene>
    <name evidence="1" type="ORF">T265_10004</name>
</gene>
<sequence>DKWCFEHPRHRTANTVYSPTVQTTLWGDASSLSALKLEHEAIKCYLSRASPKHSRCCIRCFKWCAETPAVGLLSEYAAGCEGIV</sequence>
<feature type="non-terminal residue" evidence="1">
    <location>
        <position position="1"/>
    </location>
</feature>
<reference evidence="1 2" key="1">
    <citation type="submission" date="2013-11" db="EMBL/GenBank/DDBJ databases">
        <title>Opisthorchis viverrini - life in the bile duct.</title>
        <authorList>
            <person name="Young N.D."/>
            <person name="Nagarajan N."/>
            <person name="Lin S.J."/>
            <person name="Korhonen P.K."/>
            <person name="Jex A.R."/>
            <person name="Hall R.S."/>
            <person name="Safavi-Hemami H."/>
            <person name="Kaewkong W."/>
            <person name="Bertrand D."/>
            <person name="Gao S."/>
            <person name="Seet Q."/>
            <person name="Wongkham S."/>
            <person name="Teh B.T."/>
            <person name="Wongkham C."/>
            <person name="Intapan P.M."/>
            <person name="Maleewong W."/>
            <person name="Yang X."/>
            <person name="Hu M."/>
            <person name="Wang Z."/>
            <person name="Hofmann A."/>
            <person name="Sternberg P.W."/>
            <person name="Tan P."/>
            <person name="Wang J."/>
            <person name="Gasser R.B."/>
        </authorList>
    </citation>
    <scope>NUCLEOTIDE SEQUENCE [LARGE SCALE GENOMIC DNA]</scope>
</reference>
<keyword evidence="2" id="KW-1185">Reference proteome</keyword>
<dbReference type="AlphaFoldDB" id="A0A074Z884"/>
<dbReference type="Proteomes" id="UP000054324">
    <property type="component" value="Unassembled WGS sequence"/>
</dbReference>
<proteinExistence type="predicted"/>
<dbReference type="RefSeq" id="XP_009174505.1">
    <property type="nucleotide sequence ID" value="XM_009176241.1"/>
</dbReference>
<organism evidence="1 2">
    <name type="scientific">Opisthorchis viverrini</name>
    <name type="common">Southeast Asian liver fluke</name>
    <dbReference type="NCBI Taxonomy" id="6198"/>
    <lineage>
        <taxon>Eukaryota</taxon>
        <taxon>Metazoa</taxon>
        <taxon>Spiralia</taxon>
        <taxon>Lophotrochozoa</taxon>
        <taxon>Platyhelminthes</taxon>
        <taxon>Trematoda</taxon>
        <taxon>Digenea</taxon>
        <taxon>Opisthorchiida</taxon>
        <taxon>Opisthorchiata</taxon>
        <taxon>Opisthorchiidae</taxon>
        <taxon>Opisthorchis</taxon>
    </lineage>
</organism>
<accession>A0A074Z884</accession>
<dbReference type="CTD" id="20324172"/>
<evidence type="ECO:0000313" key="2">
    <source>
        <dbReference type="Proteomes" id="UP000054324"/>
    </source>
</evidence>
<evidence type="ECO:0000313" key="1">
    <source>
        <dbReference type="EMBL" id="KER21767.1"/>
    </source>
</evidence>
<protein>
    <submittedName>
        <fullName evidence="1">Uncharacterized protein</fullName>
    </submittedName>
</protein>
<dbReference type="KEGG" id="ovi:T265_10004"/>
<name>A0A074Z884_OPIVI</name>